<reference evidence="1 2" key="1">
    <citation type="submission" date="2024-02" db="EMBL/GenBank/DDBJ databases">
        <title>Genome and pathogenicity analysis of Helicobacter mastomyrinus isolated from mice.</title>
        <authorList>
            <person name="Zhu L."/>
        </authorList>
    </citation>
    <scope>NUCLEOTIDE SEQUENCE [LARGE SCALE GENOMIC DNA]</scope>
    <source>
        <strain evidence="1 2">Hm-17</strain>
    </source>
</reference>
<dbReference type="Proteomes" id="UP001434737">
    <property type="component" value="Chromosome"/>
</dbReference>
<sequence length="45" mass="5187">MPLCRSSPILAYTASLYTAEMLDSAKKWNLQLRLKEIFSDDPRVN</sequence>
<dbReference type="RefSeq" id="WP_295697732.1">
    <property type="nucleotide sequence ID" value="NZ_CP145316.1"/>
</dbReference>
<organism evidence="1 2">
    <name type="scientific">Helicobacter mastomyrinus</name>
    <dbReference type="NCBI Taxonomy" id="287948"/>
    <lineage>
        <taxon>Bacteria</taxon>
        <taxon>Pseudomonadati</taxon>
        <taxon>Campylobacterota</taxon>
        <taxon>Epsilonproteobacteria</taxon>
        <taxon>Campylobacterales</taxon>
        <taxon>Helicobacteraceae</taxon>
        <taxon>Helicobacter</taxon>
    </lineage>
</organism>
<accession>A0ABZ3F6Q0</accession>
<gene>
    <name evidence="1" type="ORF">V3I05_03910</name>
</gene>
<proteinExistence type="predicted"/>
<keyword evidence="2" id="KW-1185">Reference proteome</keyword>
<dbReference type="EMBL" id="CP145316">
    <property type="protein sequence ID" value="XAM18833.1"/>
    <property type="molecule type" value="Genomic_DNA"/>
</dbReference>
<evidence type="ECO:0000313" key="2">
    <source>
        <dbReference type="Proteomes" id="UP001434737"/>
    </source>
</evidence>
<protein>
    <submittedName>
        <fullName evidence="1">Uncharacterized protein</fullName>
    </submittedName>
</protein>
<evidence type="ECO:0000313" key="1">
    <source>
        <dbReference type="EMBL" id="XAM18833.1"/>
    </source>
</evidence>
<name>A0ABZ3F6Q0_9HELI</name>